<organism evidence="1 2">
    <name type="scientific">Pyropia yezoensis</name>
    <name type="common">Susabi-nori</name>
    <name type="synonym">Porphyra yezoensis</name>
    <dbReference type="NCBI Taxonomy" id="2788"/>
    <lineage>
        <taxon>Eukaryota</taxon>
        <taxon>Rhodophyta</taxon>
        <taxon>Bangiophyceae</taxon>
        <taxon>Bangiales</taxon>
        <taxon>Bangiaceae</taxon>
        <taxon>Pyropia</taxon>
    </lineage>
</organism>
<comment type="caution">
    <text evidence="1">The sequence shown here is derived from an EMBL/GenBank/DDBJ whole genome shotgun (WGS) entry which is preliminary data.</text>
</comment>
<protein>
    <submittedName>
        <fullName evidence="1">Uncharacterized protein</fullName>
    </submittedName>
</protein>
<dbReference type="Proteomes" id="UP000798662">
    <property type="component" value="Chromosome 1"/>
</dbReference>
<sequence length="729" mass="74111">MRSSAVAASAFTIRATVTAAVFIPDPLEEQGKDKVYAATVRRSFKGCLPRRIELVSGANSALCGVTLQVGTTYLFVLRAADGAGKYRVSSCDTLRVWSEVSWADRKTLAGANNLVCPRSPWVFGPYAYKNLWTADGEKSGVEDVWRVGTIASRAAWFLAGVANNTPYVVFLSAAEDLLPARAGTLLAAAVLPGLATKVALPALGGPPGAPVAYPARLAAVVATLVAAAAVVATRPARPAVTLAAVAAASAGGGLGEATLLALAGRGGGWAPGPAAPAPRGCSAPPAGGLCGPLLPRPHPPPPLYGLAATQLGIAGTLLAHTGGLLPGARTPGALLPRWAVTAAVAMQGLVGGGAYVTAFAGVAAWADRTDGRVREWALGAVSVGDAAGIAAASLLDVWLEQADGGAAEHDAGAAEHDAEAAEQDVGAAEPDVGADEQEGGAAKQDEGAVKRDEETAEQDADAAELVEQTAKQDEGTPEGDEEAAERDKGVVEQDMAAAEHEEGAAEQGKGAAEPNDVASEQDDGAAERDAGMTEQDAWAGWKDVGTGAQNAGTPGWDLQLPPLTVKAGPLAEGWPARHQEELATFAAAVEVNRQSQREWFSITPNDTGTRWTGTCWAYFLNRRFQLDVVLTLPPAFPLEPPAVALPALAAATAAAAATATTATTTAATSAGADADGRVLPSAQFADAWARRAPAWGVVHALAAGLGPWLAVHVPDLVAQGVVVEAPPLP</sequence>
<accession>A0ACC3BM14</accession>
<reference evidence="1" key="1">
    <citation type="submission" date="2019-11" db="EMBL/GenBank/DDBJ databases">
        <title>Nori genome reveals adaptations in red seaweeds to the harsh intertidal environment.</title>
        <authorList>
            <person name="Wang D."/>
            <person name="Mao Y."/>
        </authorList>
    </citation>
    <scope>NUCLEOTIDE SEQUENCE</scope>
    <source>
        <tissue evidence="1">Gametophyte</tissue>
    </source>
</reference>
<name>A0ACC3BM14_PYRYE</name>
<evidence type="ECO:0000313" key="2">
    <source>
        <dbReference type="Proteomes" id="UP000798662"/>
    </source>
</evidence>
<dbReference type="EMBL" id="CM020618">
    <property type="protein sequence ID" value="KAK1858862.1"/>
    <property type="molecule type" value="Genomic_DNA"/>
</dbReference>
<gene>
    <name evidence="1" type="ORF">I4F81_001462</name>
</gene>
<proteinExistence type="predicted"/>
<evidence type="ECO:0000313" key="1">
    <source>
        <dbReference type="EMBL" id="KAK1858862.1"/>
    </source>
</evidence>
<keyword evidence="2" id="KW-1185">Reference proteome</keyword>